<evidence type="ECO:0000256" key="1">
    <source>
        <dbReference type="ARBA" id="ARBA00004141"/>
    </source>
</evidence>
<gene>
    <name evidence="7" type="ORF">SCUCBS95973_009436</name>
</gene>
<feature type="transmembrane region" description="Helical" evidence="6">
    <location>
        <begin position="162"/>
        <end position="187"/>
    </location>
</feature>
<keyword evidence="4 6" id="KW-0472">Membrane</keyword>
<keyword evidence="2 6" id="KW-0812">Transmembrane</keyword>
<feature type="compositionally biased region" description="Gly residues" evidence="5">
    <location>
        <begin position="474"/>
        <end position="487"/>
    </location>
</feature>
<dbReference type="InterPro" id="IPR005178">
    <property type="entry name" value="Ostalpha/TMEM184C"/>
</dbReference>
<dbReference type="SMART" id="SM01417">
    <property type="entry name" value="Solute_trans_a"/>
    <property type="match status" value="1"/>
</dbReference>
<feature type="transmembrane region" description="Helical" evidence="6">
    <location>
        <begin position="282"/>
        <end position="306"/>
    </location>
</feature>
<organism evidence="7 8">
    <name type="scientific">Sporothrix curviconia</name>
    <dbReference type="NCBI Taxonomy" id="1260050"/>
    <lineage>
        <taxon>Eukaryota</taxon>
        <taxon>Fungi</taxon>
        <taxon>Dikarya</taxon>
        <taxon>Ascomycota</taxon>
        <taxon>Pezizomycotina</taxon>
        <taxon>Sordariomycetes</taxon>
        <taxon>Sordariomycetidae</taxon>
        <taxon>Ophiostomatales</taxon>
        <taxon>Ophiostomataceae</taxon>
        <taxon>Sporothrix</taxon>
    </lineage>
</organism>
<dbReference type="PANTHER" id="PTHR23423">
    <property type="entry name" value="ORGANIC SOLUTE TRANSPORTER-RELATED"/>
    <property type="match status" value="1"/>
</dbReference>
<comment type="subcellular location">
    <subcellularLocation>
        <location evidence="1">Membrane</location>
        <topology evidence="1">Multi-pass membrane protein</topology>
    </subcellularLocation>
</comment>
<evidence type="ECO:0000256" key="2">
    <source>
        <dbReference type="ARBA" id="ARBA00022692"/>
    </source>
</evidence>
<feature type="region of interest" description="Disordered" evidence="5">
    <location>
        <begin position="470"/>
        <end position="603"/>
    </location>
</feature>
<feature type="transmembrane region" description="Helical" evidence="6">
    <location>
        <begin position="101"/>
        <end position="119"/>
    </location>
</feature>
<feature type="compositionally biased region" description="Basic and acidic residues" evidence="5">
    <location>
        <begin position="513"/>
        <end position="528"/>
    </location>
</feature>
<evidence type="ECO:0000256" key="6">
    <source>
        <dbReference type="SAM" id="Phobius"/>
    </source>
</evidence>
<feature type="transmembrane region" description="Helical" evidence="6">
    <location>
        <begin position="207"/>
        <end position="229"/>
    </location>
</feature>
<name>A0ABP0CUY4_9PEZI</name>
<evidence type="ECO:0000256" key="3">
    <source>
        <dbReference type="ARBA" id="ARBA00022989"/>
    </source>
</evidence>
<proteinExistence type="predicted"/>
<evidence type="ECO:0000313" key="7">
    <source>
        <dbReference type="EMBL" id="CAK7235939.1"/>
    </source>
</evidence>
<protein>
    <submittedName>
        <fullName evidence="7">Uncharacterized protein</fullName>
    </submittedName>
</protein>
<feature type="transmembrane region" description="Helical" evidence="6">
    <location>
        <begin position="67"/>
        <end position="89"/>
    </location>
</feature>
<evidence type="ECO:0000313" key="8">
    <source>
        <dbReference type="Proteomes" id="UP001642405"/>
    </source>
</evidence>
<accession>A0ABP0CUY4</accession>
<feature type="transmembrane region" description="Helical" evidence="6">
    <location>
        <begin position="241"/>
        <end position="262"/>
    </location>
</feature>
<dbReference type="Proteomes" id="UP001642405">
    <property type="component" value="Unassembled WGS sequence"/>
</dbReference>
<reference evidence="7 8" key="1">
    <citation type="submission" date="2024-01" db="EMBL/GenBank/DDBJ databases">
        <authorList>
            <person name="Allen C."/>
            <person name="Tagirdzhanova G."/>
        </authorList>
    </citation>
    <scope>NUCLEOTIDE SEQUENCE [LARGE SCALE GENOMIC DNA]</scope>
</reference>
<evidence type="ECO:0000256" key="4">
    <source>
        <dbReference type="ARBA" id="ARBA00023136"/>
    </source>
</evidence>
<keyword evidence="8" id="KW-1185">Reference proteome</keyword>
<dbReference type="Pfam" id="PF03619">
    <property type="entry name" value="Solute_trans_a"/>
    <property type="match status" value="1"/>
</dbReference>
<dbReference type="EMBL" id="CAWUHB010000106">
    <property type="protein sequence ID" value="CAK7235939.1"/>
    <property type="molecule type" value="Genomic_DNA"/>
</dbReference>
<feature type="compositionally biased region" description="Polar residues" evidence="5">
    <location>
        <begin position="577"/>
        <end position="591"/>
    </location>
</feature>
<sequence>MNLTCNSTLDDLRILPTSETKVAGPLTFHDLALIIGGASTLVAICMSLYLIWMHALHYTKPNEQRHIIRILFMVPVYAAASFLSIRFYWHAIYFQVISDCYEAFAISSFFALLCSYVRPELHDQKNFFRDMRGIKEWVLPITWFKKCCGGERGPWRTPLSGLTWFNIIWIGIYHYCFIRVTMTVTAVVTQYFGRYCESSNSPVFSHVWILVIESVAVTIAMYCVIQFYIQMRIPLAEHQPFMKVLAIKLVIFLSFWQSTAISLGTSTLHVVHATDVIAYPDIVVGIPSLLLCFEMACFAVFHLWAFPYRPYKDNARLTFYPVADPDGPDSTPKPNEHFPRSGGFLGLRAIGHAMNVWDVVKAFGRGVRWLFVGVRTRRNDVSYQTPLKTAEMDMDDLSPQKFHSHSNGAGGVMTGDNVDTGYRSNFPGMKSTDHLPIATQFRRSRFDTLTDEGGNGIGVASSSEERIGMAMTQGGSGSGSGGGGSGGNTRRQASDEAAGLIAYAQPMSSTPAGHDRNDSIPERYRDQDNNGYNSQGGANIMPGRGGVYNDDVYGSDESSTAYGGAYDGRGRAPPQRTLVQQHQPPSQQGSRTYPEDTQWGEAR</sequence>
<feature type="transmembrane region" description="Helical" evidence="6">
    <location>
        <begin position="31"/>
        <end position="55"/>
    </location>
</feature>
<evidence type="ECO:0000256" key="5">
    <source>
        <dbReference type="SAM" id="MobiDB-lite"/>
    </source>
</evidence>
<keyword evidence="3 6" id="KW-1133">Transmembrane helix</keyword>
<comment type="caution">
    <text evidence="7">The sequence shown here is derived from an EMBL/GenBank/DDBJ whole genome shotgun (WGS) entry which is preliminary data.</text>
</comment>